<name>A0ABP1RHQ9_9HEXA</name>
<comment type="caution">
    <text evidence="2">The sequence shown here is derived from an EMBL/GenBank/DDBJ whole genome shotgun (WGS) entry which is preliminary data.</text>
</comment>
<gene>
    <name evidence="2" type="ORF">ODALV1_LOCUS22295</name>
</gene>
<dbReference type="Proteomes" id="UP001642540">
    <property type="component" value="Unassembled WGS sequence"/>
</dbReference>
<evidence type="ECO:0000313" key="3">
    <source>
        <dbReference type="Proteomes" id="UP001642540"/>
    </source>
</evidence>
<feature type="signal peptide" evidence="1">
    <location>
        <begin position="1"/>
        <end position="21"/>
    </location>
</feature>
<organism evidence="2 3">
    <name type="scientific">Orchesella dallaii</name>
    <dbReference type="NCBI Taxonomy" id="48710"/>
    <lineage>
        <taxon>Eukaryota</taxon>
        <taxon>Metazoa</taxon>
        <taxon>Ecdysozoa</taxon>
        <taxon>Arthropoda</taxon>
        <taxon>Hexapoda</taxon>
        <taxon>Collembola</taxon>
        <taxon>Entomobryomorpha</taxon>
        <taxon>Entomobryoidea</taxon>
        <taxon>Orchesellidae</taxon>
        <taxon>Orchesellinae</taxon>
        <taxon>Orchesella</taxon>
    </lineage>
</organism>
<feature type="chain" id="PRO_5047357089" description="Protein sleepless" evidence="1">
    <location>
        <begin position="22"/>
        <end position="204"/>
    </location>
</feature>
<evidence type="ECO:0000313" key="2">
    <source>
        <dbReference type="EMBL" id="CAL8128529.1"/>
    </source>
</evidence>
<evidence type="ECO:0008006" key="4">
    <source>
        <dbReference type="Google" id="ProtNLM"/>
    </source>
</evidence>
<protein>
    <recommendedName>
        <fullName evidence="4">Protein sleepless</fullName>
    </recommendedName>
</protein>
<reference evidence="2 3" key="1">
    <citation type="submission" date="2024-08" db="EMBL/GenBank/DDBJ databases">
        <authorList>
            <person name="Cucini C."/>
            <person name="Frati F."/>
        </authorList>
    </citation>
    <scope>NUCLEOTIDE SEQUENCE [LARGE SCALE GENOMIC DNA]</scope>
</reference>
<accession>A0ABP1RHQ9</accession>
<keyword evidence="3" id="KW-1185">Reference proteome</keyword>
<keyword evidence="1" id="KW-0732">Signal</keyword>
<proteinExistence type="predicted"/>
<dbReference type="EMBL" id="CAXLJM020000075">
    <property type="protein sequence ID" value="CAL8128529.1"/>
    <property type="molecule type" value="Genomic_DNA"/>
</dbReference>
<sequence length="204" mass="22258">MARLTIYSALLLLVFVCASEALKCYDCAYQSTVDAEDQGEISCKDGPLNSTFSRDCETLRYVQVAENVFVPTNSYLGGKVKNGTVISPEQQRQLTSYSCIKLTYNGELLLPPVRSDLTMRDCVAFFGTVNDKCYSNTNSKIIDDIDDPLLQLYVGAGGLFFSENTNVAACTCSDDNCNGAMNTVTASASLLIMSTIVLQFFKST</sequence>
<evidence type="ECO:0000256" key="1">
    <source>
        <dbReference type="SAM" id="SignalP"/>
    </source>
</evidence>